<protein>
    <submittedName>
        <fullName evidence="1">Uncharacterized protein</fullName>
    </submittedName>
</protein>
<proteinExistence type="predicted"/>
<dbReference type="EMBL" id="CCNB01000012">
    <property type="protein sequence ID" value="CDX34986.1"/>
    <property type="molecule type" value="Genomic_DNA"/>
</dbReference>
<sequence length="83" mass="8951">MFLKCTPIMDGPGPLETIVKIQTAEGTQEEVAVYKGLVNNGFLEVGPPIVSTSDKVLIELPTESASGRWRIWVADSQFSSKAA</sequence>
<evidence type="ECO:0000313" key="2">
    <source>
        <dbReference type="Proteomes" id="UP000046373"/>
    </source>
</evidence>
<evidence type="ECO:0000313" key="1">
    <source>
        <dbReference type="EMBL" id="CDX34986.1"/>
    </source>
</evidence>
<gene>
    <name evidence="1" type="ORF">MPLDJ20_20021</name>
</gene>
<dbReference type="AlphaFoldDB" id="A0A090F0F7"/>
<reference evidence="1 2" key="1">
    <citation type="submission" date="2014-08" db="EMBL/GenBank/DDBJ databases">
        <authorList>
            <person name="Moulin Lionel"/>
        </authorList>
    </citation>
    <scope>NUCLEOTIDE SEQUENCE [LARGE SCALE GENOMIC DNA]</scope>
</reference>
<name>A0A090F0F7_MESPL</name>
<organism evidence="1 2">
    <name type="scientific">Mesorhizobium plurifarium</name>
    <dbReference type="NCBI Taxonomy" id="69974"/>
    <lineage>
        <taxon>Bacteria</taxon>
        <taxon>Pseudomonadati</taxon>
        <taxon>Pseudomonadota</taxon>
        <taxon>Alphaproteobacteria</taxon>
        <taxon>Hyphomicrobiales</taxon>
        <taxon>Phyllobacteriaceae</taxon>
        <taxon>Mesorhizobium</taxon>
    </lineage>
</organism>
<accession>A0A090F0F7</accession>
<dbReference type="Proteomes" id="UP000046373">
    <property type="component" value="Unassembled WGS sequence"/>
</dbReference>